<evidence type="ECO:0000313" key="2">
    <source>
        <dbReference type="Proteomes" id="UP001597301"/>
    </source>
</evidence>
<gene>
    <name evidence="1" type="ORF">ACFSCZ_09605</name>
</gene>
<accession>A0ABW4KG46</accession>
<keyword evidence="2" id="KW-1185">Reference proteome</keyword>
<reference evidence="2" key="1">
    <citation type="journal article" date="2019" name="Int. J. Syst. Evol. Microbiol.">
        <title>The Global Catalogue of Microorganisms (GCM) 10K type strain sequencing project: providing services to taxonomists for standard genome sequencing and annotation.</title>
        <authorList>
            <consortium name="The Broad Institute Genomics Platform"/>
            <consortium name="The Broad Institute Genome Sequencing Center for Infectious Disease"/>
            <person name="Wu L."/>
            <person name="Ma J."/>
        </authorList>
    </citation>
    <scope>NUCLEOTIDE SEQUENCE [LARGE SCALE GENOMIC DNA]</scope>
    <source>
        <strain evidence="2">CGMCC 1.12295</strain>
    </source>
</reference>
<protein>
    <submittedName>
        <fullName evidence="1">Uncharacterized protein</fullName>
    </submittedName>
</protein>
<dbReference type="RefSeq" id="WP_380773709.1">
    <property type="nucleotide sequence ID" value="NZ_JBHUEO010000025.1"/>
</dbReference>
<dbReference type="EMBL" id="JBHUEO010000025">
    <property type="protein sequence ID" value="MFD1706985.1"/>
    <property type="molecule type" value="Genomic_DNA"/>
</dbReference>
<name>A0ABW4KG46_9BACI</name>
<organism evidence="1 2">
    <name type="scientific">Siminovitchia sediminis</name>
    <dbReference type="NCBI Taxonomy" id="1274353"/>
    <lineage>
        <taxon>Bacteria</taxon>
        <taxon>Bacillati</taxon>
        <taxon>Bacillota</taxon>
        <taxon>Bacilli</taxon>
        <taxon>Bacillales</taxon>
        <taxon>Bacillaceae</taxon>
        <taxon>Siminovitchia</taxon>
    </lineage>
</organism>
<proteinExistence type="predicted"/>
<sequence>MSPKDLECSVLNCVFQTSGKKELSIPETYDWASLYHNWNCLFVNLKWIAENLERADGKAKDYG</sequence>
<dbReference type="Proteomes" id="UP001597301">
    <property type="component" value="Unassembled WGS sequence"/>
</dbReference>
<evidence type="ECO:0000313" key="1">
    <source>
        <dbReference type="EMBL" id="MFD1706985.1"/>
    </source>
</evidence>
<comment type="caution">
    <text evidence="1">The sequence shown here is derived from an EMBL/GenBank/DDBJ whole genome shotgun (WGS) entry which is preliminary data.</text>
</comment>